<organism evidence="1 2">
    <name type="scientific">Corallincola holothuriorum</name>
    <dbReference type="NCBI Taxonomy" id="2282215"/>
    <lineage>
        <taxon>Bacteria</taxon>
        <taxon>Pseudomonadati</taxon>
        <taxon>Pseudomonadota</taxon>
        <taxon>Gammaproteobacteria</taxon>
        <taxon>Alteromonadales</taxon>
        <taxon>Psychromonadaceae</taxon>
        <taxon>Corallincola</taxon>
    </lineage>
</organism>
<comment type="caution">
    <text evidence="1">The sequence shown here is derived from an EMBL/GenBank/DDBJ whole genome shotgun (WGS) entry which is preliminary data.</text>
</comment>
<dbReference type="EMBL" id="QPID01000006">
    <property type="protein sequence ID" value="RCU49494.1"/>
    <property type="molecule type" value="Genomic_DNA"/>
</dbReference>
<protein>
    <recommendedName>
        <fullName evidence="3">Immunity protein 49</fullName>
    </recommendedName>
</protein>
<gene>
    <name evidence="1" type="ORF">DU002_11265</name>
</gene>
<sequence>MIKRHFTPKNMARVGVVIDRFEENTALVINSAKNKNSGEVLGICIPKAINAFAESIVAEKPPATALRYLTFAKELGAANFTFVMRMEETFQTSLLGEQFEMTGAHKVSYVDTDVWLKSFFCAQILRDSAAIDALNEVDETVFFNAELKPDALDLRMVDLMQGIYKGHRDLNTLLTNAWEAEPEDSRVEYVASHFMPLLSVMRTIFTPDAEAEYNKEMREAVELHKKFWSQSEDHEWEPEAWVSLPLIAMAALAYDHKGYELDFETDYIPDWLVKKQF</sequence>
<keyword evidence="2" id="KW-1185">Reference proteome</keyword>
<evidence type="ECO:0008006" key="3">
    <source>
        <dbReference type="Google" id="ProtNLM"/>
    </source>
</evidence>
<evidence type="ECO:0000313" key="2">
    <source>
        <dbReference type="Proteomes" id="UP000252558"/>
    </source>
</evidence>
<reference evidence="1 2" key="1">
    <citation type="submission" date="2018-07" db="EMBL/GenBank/DDBJ databases">
        <title>Corallincola holothuriorum sp. nov., a new facultative anaerobe isolated from sea cucumber Apostichopus japonicus.</title>
        <authorList>
            <person name="Xia H."/>
        </authorList>
    </citation>
    <scope>NUCLEOTIDE SEQUENCE [LARGE SCALE GENOMIC DNA]</scope>
    <source>
        <strain evidence="1 2">C4</strain>
    </source>
</reference>
<dbReference type="AlphaFoldDB" id="A0A368NIM4"/>
<name>A0A368NIM4_9GAMM</name>
<dbReference type="Pfam" id="PF15575">
    <property type="entry name" value="Imm49"/>
    <property type="match status" value="1"/>
</dbReference>
<dbReference type="InterPro" id="IPR029074">
    <property type="entry name" value="Imm49"/>
</dbReference>
<dbReference type="RefSeq" id="WP_114338490.1">
    <property type="nucleotide sequence ID" value="NZ_QPID01000006.1"/>
</dbReference>
<evidence type="ECO:0000313" key="1">
    <source>
        <dbReference type="EMBL" id="RCU49494.1"/>
    </source>
</evidence>
<accession>A0A368NIM4</accession>
<proteinExistence type="predicted"/>
<dbReference type="Proteomes" id="UP000252558">
    <property type="component" value="Unassembled WGS sequence"/>
</dbReference>